<reference evidence="3" key="1">
    <citation type="journal article" date="2019" name="Int. J. Syst. Evol. Microbiol.">
        <title>The Global Catalogue of Microorganisms (GCM) 10K type strain sequencing project: providing services to taxonomists for standard genome sequencing and annotation.</title>
        <authorList>
            <consortium name="The Broad Institute Genomics Platform"/>
            <consortium name="The Broad Institute Genome Sequencing Center for Infectious Disease"/>
            <person name="Wu L."/>
            <person name="Ma J."/>
        </authorList>
    </citation>
    <scope>NUCLEOTIDE SEQUENCE [LARGE SCALE GENOMIC DNA]</scope>
    <source>
        <strain evidence="3">CCUG 55585</strain>
    </source>
</reference>
<dbReference type="EMBL" id="JBHTIF010000001">
    <property type="protein sequence ID" value="MFD0726067.1"/>
    <property type="molecule type" value="Genomic_DNA"/>
</dbReference>
<organism evidence="2 3">
    <name type="scientific">Lysobacter brunescens</name>
    <dbReference type="NCBI Taxonomy" id="262323"/>
    <lineage>
        <taxon>Bacteria</taxon>
        <taxon>Pseudomonadati</taxon>
        <taxon>Pseudomonadota</taxon>
        <taxon>Gammaproteobacteria</taxon>
        <taxon>Lysobacterales</taxon>
        <taxon>Lysobacteraceae</taxon>
        <taxon>Lysobacter</taxon>
    </lineage>
</organism>
<feature type="region of interest" description="Disordered" evidence="1">
    <location>
        <begin position="79"/>
        <end position="104"/>
    </location>
</feature>
<sequence>MSADACPVCRDSGVAALADAVAADNLDGAIERGLLAFEAPSAGCDACAPRVAAVLAARDARLRALAARERYRARQTRLAERAEAKARRRAAALPPTDQPKAAPALPSAALAALARAKAKAAAKRSD</sequence>
<accession>A0ABW2YCE1</accession>
<comment type="caution">
    <text evidence="2">The sequence shown here is derived from an EMBL/GenBank/DDBJ whole genome shotgun (WGS) entry which is preliminary data.</text>
</comment>
<evidence type="ECO:0000313" key="3">
    <source>
        <dbReference type="Proteomes" id="UP001597110"/>
    </source>
</evidence>
<evidence type="ECO:0008006" key="4">
    <source>
        <dbReference type="Google" id="ProtNLM"/>
    </source>
</evidence>
<dbReference type="Proteomes" id="UP001597110">
    <property type="component" value="Unassembled WGS sequence"/>
</dbReference>
<protein>
    <recommendedName>
        <fullName evidence="4">BFD-like [2Fe-2S]-binding domain-containing protein</fullName>
    </recommendedName>
</protein>
<proteinExistence type="predicted"/>
<name>A0ABW2YCE1_9GAMM</name>
<evidence type="ECO:0000313" key="2">
    <source>
        <dbReference type="EMBL" id="MFD0726067.1"/>
    </source>
</evidence>
<dbReference type="RefSeq" id="WP_386823633.1">
    <property type="nucleotide sequence ID" value="NZ_JBHTIF010000001.1"/>
</dbReference>
<evidence type="ECO:0000256" key="1">
    <source>
        <dbReference type="SAM" id="MobiDB-lite"/>
    </source>
</evidence>
<gene>
    <name evidence="2" type="ORF">ACFQ0E_10700</name>
</gene>
<keyword evidence="3" id="KW-1185">Reference proteome</keyword>